<keyword evidence="4" id="KW-1185">Reference proteome</keyword>
<dbReference type="InterPro" id="IPR012337">
    <property type="entry name" value="RNaseH-like_sf"/>
</dbReference>
<evidence type="ECO:0000256" key="1">
    <source>
        <dbReference type="SAM" id="MobiDB-lite"/>
    </source>
</evidence>
<feature type="compositionally biased region" description="Basic and acidic residues" evidence="1">
    <location>
        <begin position="1087"/>
        <end position="1099"/>
    </location>
</feature>
<dbReference type="InterPro" id="IPR001584">
    <property type="entry name" value="Integrase_cat-core"/>
</dbReference>
<reference evidence="3 4" key="1">
    <citation type="journal article" date="2012" name="Genome Biol.">
        <title>Genome and low-iron response of an oceanic diatom adapted to chronic iron limitation.</title>
        <authorList>
            <person name="Lommer M."/>
            <person name="Specht M."/>
            <person name="Roy A.S."/>
            <person name="Kraemer L."/>
            <person name="Andreson R."/>
            <person name="Gutowska M.A."/>
            <person name="Wolf J."/>
            <person name="Bergner S.V."/>
            <person name="Schilhabel M.B."/>
            <person name="Klostermeier U.C."/>
            <person name="Beiko R.G."/>
            <person name="Rosenstiel P."/>
            <person name="Hippler M."/>
            <person name="Laroche J."/>
        </authorList>
    </citation>
    <scope>NUCLEOTIDE SEQUENCE [LARGE SCALE GENOMIC DNA]</scope>
    <source>
        <strain evidence="3 4">CCMP1005</strain>
    </source>
</reference>
<dbReference type="InterPro" id="IPR025724">
    <property type="entry name" value="GAG-pre-integrase_dom"/>
</dbReference>
<proteinExistence type="predicted"/>
<feature type="compositionally biased region" description="Basic and acidic residues" evidence="1">
    <location>
        <begin position="372"/>
        <end position="403"/>
    </location>
</feature>
<feature type="compositionally biased region" description="Polar residues" evidence="1">
    <location>
        <begin position="638"/>
        <end position="649"/>
    </location>
</feature>
<feature type="domain" description="Integrase catalytic" evidence="2">
    <location>
        <begin position="741"/>
        <end position="921"/>
    </location>
</feature>
<evidence type="ECO:0000313" key="3">
    <source>
        <dbReference type="EMBL" id="EJK76133.1"/>
    </source>
</evidence>
<evidence type="ECO:0000313" key="4">
    <source>
        <dbReference type="Proteomes" id="UP000266841"/>
    </source>
</evidence>
<feature type="region of interest" description="Disordered" evidence="1">
    <location>
        <begin position="1020"/>
        <end position="1140"/>
    </location>
</feature>
<gene>
    <name evidence="3" type="ORF">THAOC_02121</name>
</gene>
<dbReference type="OrthoDB" id="41786at2759"/>
<dbReference type="PROSITE" id="PS50994">
    <property type="entry name" value="INTEGRASE"/>
    <property type="match status" value="1"/>
</dbReference>
<comment type="caution">
    <text evidence="3">The sequence shown here is derived from an EMBL/GenBank/DDBJ whole genome shotgun (WGS) entry which is preliminary data.</text>
</comment>
<feature type="compositionally biased region" description="Polar residues" evidence="1">
    <location>
        <begin position="349"/>
        <end position="370"/>
    </location>
</feature>
<feature type="region of interest" description="Disordered" evidence="1">
    <location>
        <begin position="622"/>
        <end position="649"/>
    </location>
</feature>
<dbReference type="InterPro" id="IPR036397">
    <property type="entry name" value="RNaseH_sf"/>
</dbReference>
<dbReference type="PANTHER" id="PTHR42648">
    <property type="entry name" value="TRANSPOSASE, PUTATIVE-RELATED"/>
    <property type="match status" value="1"/>
</dbReference>
<protein>
    <recommendedName>
        <fullName evidence="2">Integrase catalytic domain-containing protein</fullName>
    </recommendedName>
</protein>
<feature type="region of interest" description="Disordered" evidence="1">
    <location>
        <begin position="338"/>
        <end position="417"/>
    </location>
</feature>
<dbReference type="Gene3D" id="3.30.420.10">
    <property type="entry name" value="Ribonuclease H-like superfamily/Ribonuclease H"/>
    <property type="match status" value="1"/>
</dbReference>
<name>K0TBQ3_THAOC</name>
<dbReference type="InterPro" id="IPR039537">
    <property type="entry name" value="Retrotran_Ty1/copia-like"/>
</dbReference>
<dbReference type="Pfam" id="PF13976">
    <property type="entry name" value="gag_pre-integrs"/>
    <property type="match status" value="1"/>
</dbReference>
<dbReference type="PANTHER" id="PTHR42648:SF24">
    <property type="entry name" value="INTEGRASE CATALYTIC DOMAIN-CONTAINING PROTEIN"/>
    <property type="match status" value="1"/>
</dbReference>
<dbReference type="eggNOG" id="KOG0017">
    <property type="taxonomic scope" value="Eukaryota"/>
</dbReference>
<accession>K0TBQ3</accession>
<dbReference type="Proteomes" id="UP000266841">
    <property type="component" value="Unassembled WGS sequence"/>
</dbReference>
<dbReference type="GO" id="GO:0003676">
    <property type="term" value="F:nucleic acid binding"/>
    <property type="evidence" value="ECO:0007669"/>
    <property type="project" value="InterPro"/>
</dbReference>
<dbReference type="GO" id="GO:0015074">
    <property type="term" value="P:DNA integration"/>
    <property type="evidence" value="ECO:0007669"/>
    <property type="project" value="InterPro"/>
</dbReference>
<evidence type="ECO:0000259" key="2">
    <source>
        <dbReference type="PROSITE" id="PS50994"/>
    </source>
</evidence>
<feature type="compositionally biased region" description="Basic and acidic residues" evidence="1">
    <location>
        <begin position="622"/>
        <end position="637"/>
    </location>
</feature>
<feature type="compositionally biased region" description="Acidic residues" evidence="1">
    <location>
        <begin position="1037"/>
        <end position="1054"/>
    </location>
</feature>
<dbReference type="SUPFAM" id="SSF53098">
    <property type="entry name" value="Ribonuclease H-like"/>
    <property type="match status" value="1"/>
</dbReference>
<organism evidence="3 4">
    <name type="scientific">Thalassiosira oceanica</name>
    <name type="common">Marine diatom</name>
    <dbReference type="NCBI Taxonomy" id="159749"/>
    <lineage>
        <taxon>Eukaryota</taxon>
        <taxon>Sar</taxon>
        <taxon>Stramenopiles</taxon>
        <taxon>Ochrophyta</taxon>
        <taxon>Bacillariophyta</taxon>
        <taxon>Coscinodiscophyceae</taxon>
        <taxon>Thalassiosirophycidae</taxon>
        <taxon>Thalassiosirales</taxon>
        <taxon>Thalassiosiraceae</taxon>
        <taxon>Thalassiosira</taxon>
    </lineage>
</organism>
<sequence length="1285" mass="145614">MFLATDALKYNPTSLNHRATPNNFRKDLPTCALLVDSRSTLLGLPEAARDKGYTANSSIIKDKDYMANSSSSTIRDKGYIANSSKPRDNLSYIANSSIMADANQLSYTANSQIMANAYLFVPITSQSDNIRTALPTFIEPHTMAIAPELQSPIGSLLINWVHSITSNAAAADFGLLYLVFLHCMIPPFCIWLHHVIHALHESIRYSKHYRHPASTRRAKRAQTRYRPRHLSYHAFKRRRKLRILHRFRRPGHRPTHGVHRKKYTVPKIPRQVITYLILRRDFTPSRLERLAALLYLTYIISRITSNAILHLIARWIVPPIIFDLLNWLYGHQPTANSRDDYPTIPVDANDQQDPNIQPTQDPTRCSNSLSDMDERGTRRPNDSTDPAKADKHDISRHPTRDATTDTQEVQQGNQGQNQREILAHASIKSTSTARKVHFDTDSFIIGVDTHATQCISPNPHHFEDMIPISDMFCQGFEGQRAEVKGSGTFVFNIEDDDGATHIIRIPNSLYIPTATKVLLVPQHWAQEANDTTPIRFGTMCQSVDNGVILYWNQQRYKKTISLDPRSNVPVFRTAASSSAYDNYAANPDVIEASPAEQVFELTPDGQRQRESYRDYIGDEDILRNENDNDSTNSHDDTVITNNRANTPSHNIVQEGPLRFELSSKHSIDPHQSHQATTLQAELMRWHYRLGHLPFSKIRILANNGEIPKYLAKVTPPFCAACMYGAMHRIRKRNGKYNQIHRATKAGQCVSVDQLESTQIGFIAQMKGKLTKDHYTAATVFVDHYSRARYVHLMKDLTSEETIRAKAAFEQWAILHGVTIQHYHCDNGRFADRAFLEACAQQRQVTTFCGVNSHHQNGIAERHIRDLQDQARKQLLFAKQRWPQAIDLALWPYALRNANECYNMLRTESTGKSPLEVFANVTVGSNMHHMHTFGCPVYALRNELASGNSLPKWTPRCRLGINLGRSPRHARSVNLVLNPYTGLVSPQFHVKYDEFFETVDSTTDSAAVSNWKGKAGLVTITEQQEDDNSGITIANSDAESDSSKEDEEEEEEDQEIANIATTSTSSRGRVRRANVRHKDYVTSSAAEAIKDNPREARDTPKGTLATKAHNSQSVSRPKRSSRAAETCQHQRSSELESEQTNYAEAHDELLSLQERMRDPIAFAAEMEGDIMYYHQAMKQKDADKFSQAVVKEIQGHVDNNNWTLIPAKEVPEGEQVLDSVWAMRRKRDLTTNEITKYKARLNVHGGMQTYGLNYFETYAPVVTWVAIRLLLIIAMCRTGQSDKSTS</sequence>
<dbReference type="EMBL" id="AGNL01002517">
    <property type="protein sequence ID" value="EJK76133.1"/>
    <property type="molecule type" value="Genomic_DNA"/>
</dbReference>